<gene>
    <name evidence="2" type="ORF">SCUCBS95973_009462</name>
</gene>
<evidence type="ECO:0000313" key="2">
    <source>
        <dbReference type="EMBL" id="CAK7236014.1"/>
    </source>
</evidence>
<keyword evidence="3" id="KW-1185">Reference proteome</keyword>
<reference evidence="2 3" key="1">
    <citation type="submission" date="2024-01" db="EMBL/GenBank/DDBJ databases">
        <authorList>
            <person name="Allen C."/>
            <person name="Tagirdzhanova G."/>
        </authorList>
    </citation>
    <scope>NUCLEOTIDE SEQUENCE [LARGE SCALE GENOMIC DNA]</scope>
</reference>
<dbReference type="EMBL" id="CAWUHB010000107">
    <property type="protein sequence ID" value="CAK7236014.1"/>
    <property type="molecule type" value="Genomic_DNA"/>
</dbReference>
<feature type="transmembrane region" description="Helical" evidence="1">
    <location>
        <begin position="64"/>
        <end position="93"/>
    </location>
</feature>
<proteinExistence type="predicted"/>
<keyword evidence="1" id="KW-1133">Transmembrane helix</keyword>
<sequence length="140" mass="15155">MGSQPTSPKTLLEVLEDHINSLPIRCHDQTSNQRIVHEAIADPVNATIVEKTVGELKGQPWDEVYVLALARIAATVLPVISGMAGMFAISIYFNEPGAHGDASIWPDVADPATEHPMAARHLLIRHAYNQLTAKTGQSTP</sequence>
<evidence type="ECO:0000313" key="3">
    <source>
        <dbReference type="Proteomes" id="UP001642405"/>
    </source>
</evidence>
<accession>A0ABP0CV58</accession>
<evidence type="ECO:0000256" key="1">
    <source>
        <dbReference type="SAM" id="Phobius"/>
    </source>
</evidence>
<keyword evidence="1" id="KW-0812">Transmembrane</keyword>
<organism evidence="2 3">
    <name type="scientific">Sporothrix curviconia</name>
    <dbReference type="NCBI Taxonomy" id="1260050"/>
    <lineage>
        <taxon>Eukaryota</taxon>
        <taxon>Fungi</taxon>
        <taxon>Dikarya</taxon>
        <taxon>Ascomycota</taxon>
        <taxon>Pezizomycotina</taxon>
        <taxon>Sordariomycetes</taxon>
        <taxon>Sordariomycetidae</taxon>
        <taxon>Ophiostomatales</taxon>
        <taxon>Ophiostomataceae</taxon>
        <taxon>Sporothrix</taxon>
    </lineage>
</organism>
<name>A0ABP0CV58_9PEZI</name>
<keyword evidence="1" id="KW-0472">Membrane</keyword>
<protein>
    <submittedName>
        <fullName evidence="2">Uncharacterized protein</fullName>
    </submittedName>
</protein>
<comment type="caution">
    <text evidence="2">The sequence shown here is derived from an EMBL/GenBank/DDBJ whole genome shotgun (WGS) entry which is preliminary data.</text>
</comment>
<dbReference type="Proteomes" id="UP001642405">
    <property type="component" value="Unassembled WGS sequence"/>
</dbReference>